<gene>
    <name evidence="1" type="ORF">LYSBPC_24910</name>
</gene>
<evidence type="ECO:0000313" key="1">
    <source>
        <dbReference type="EMBL" id="GLC89364.1"/>
    </source>
</evidence>
<evidence type="ECO:0000313" key="2">
    <source>
        <dbReference type="Proteomes" id="UP001065593"/>
    </source>
</evidence>
<reference evidence="1" key="1">
    <citation type="submission" date="2022-08" db="EMBL/GenBank/DDBJ databases">
        <title>Draft genome sequence of Lysinibacillus sp. strain KH24.</title>
        <authorList>
            <person name="Kanbe H."/>
            <person name="Itoh H."/>
        </authorList>
    </citation>
    <scope>NUCLEOTIDE SEQUENCE</scope>
    <source>
        <strain evidence="1">KH24</strain>
    </source>
</reference>
<organism evidence="1 2">
    <name type="scientific">Lysinibacillus piscis</name>
    <dbReference type="NCBI Taxonomy" id="2518931"/>
    <lineage>
        <taxon>Bacteria</taxon>
        <taxon>Bacillati</taxon>
        <taxon>Bacillota</taxon>
        <taxon>Bacilli</taxon>
        <taxon>Bacillales</taxon>
        <taxon>Bacillaceae</taxon>
        <taxon>Lysinibacillus</taxon>
    </lineage>
</organism>
<dbReference type="EMBL" id="BRZA01000002">
    <property type="protein sequence ID" value="GLC89364.1"/>
    <property type="molecule type" value="Genomic_DNA"/>
</dbReference>
<comment type="caution">
    <text evidence="1">The sequence shown here is derived from an EMBL/GenBank/DDBJ whole genome shotgun (WGS) entry which is preliminary data.</text>
</comment>
<protein>
    <recommendedName>
        <fullName evidence="3">DUF4911 domain-containing protein</fullName>
    </recommendedName>
</protein>
<dbReference type="RefSeq" id="WP_264989096.1">
    <property type="nucleotide sequence ID" value="NZ_BRZA01000002.1"/>
</dbReference>
<keyword evidence="2" id="KW-1185">Reference proteome</keyword>
<dbReference type="Proteomes" id="UP001065593">
    <property type="component" value="Unassembled WGS sequence"/>
</dbReference>
<name>A0ABQ5NLZ0_9BACI</name>
<sequence length="76" mass="8862">MPIKVIPFADRFYPESGKEDCIILRYTEGNYNHIEIAFPFHEDTQNFRLSISDAMSLKNAIDELINIKFLENPRGN</sequence>
<proteinExistence type="predicted"/>
<accession>A0ABQ5NLZ0</accession>
<evidence type="ECO:0008006" key="3">
    <source>
        <dbReference type="Google" id="ProtNLM"/>
    </source>
</evidence>